<evidence type="ECO:0000313" key="1">
    <source>
        <dbReference type="EMBL" id="RDZ29735.1"/>
    </source>
</evidence>
<keyword evidence="2" id="KW-1185">Reference proteome</keyword>
<proteinExistence type="predicted"/>
<name>A0A371K753_9GAMM</name>
<dbReference type="InterPro" id="IPR006748">
    <property type="entry name" value="NH2Glyco/OHUrea_AB-resist_kin"/>
</dbReference>
<dbReference type="InterPro" id="IPR011009">
    <property type="entry name" value="Kinase-like_dom_sf"/>
</dbReference>
<dbReference type="GO" id="GO:0016773">
    <property type="term" value="F:phosphotransferase activity, alcohol group as acceptor"/>
    <property type="evidence" value="ECO:0007669"/>
    <property type="project" value="InterPro"/>
</dbReference>
<comment type="caution">
    <text evidence="1">The sequence shown here is derived from an EMBL/GenBank/DDBJ whole genome shotgun (WGS) entry which is preliminary data.</text>
</comment>
<evidence type="ECO:0008006" key="3">
    <source>
        <dbReference type="Google" id="ProtNLM"/>
    </source>
</evidence>
<sequence>MTPAPDASENAARPDPDTALAPWRARWSLQPDGAAFDTPSSALQPVRHAGQPAMLKLAYDAEEQRSGVLMRWWDGDGAARVLACEGPVLLLERATGGDTLLAMAGDGRDAQACRILCDVAQRLHGHPHAPPQGLVPLPRYFDSLEQAARDHGGLYATAWSIAHELLSQPWPPVPLHGDLHHENVLDFGPQRGWLAIDPKRVIGERGYDYATQLGDPLQLGDELPGRLAGRLDIVTEAGGIPRSRMLRWVVAQQGLSAAWHLEDDEEDEAELPLSVLRAALVLGAGEGSD</sequence>
<dbReference type="EMBL" id="QTSU01000001">
    <property type="protein sequence ID" value="RDZ29735.1"/>
    <property type="molecule type" value="Genomic_DNA"/>
</dbReference>
<protein>
    <recommendedName>
        <fullName evidence="3">3'-kinase</fullName>
    </recommendedName>
</protein>
<dbReference type="AlphaFoldDB" id="A0A371K753"/>
<dbReference type="GO" id="GO:0019748">
    <property type="term" value="P:secondary metabolic process"/>
    <property type="evidence" value="ECO:0007669"/>
    <property type="project" value="InterPro"/>
</dbReference>
<organism evidence="1 2">
    <name type="scientific">Lysobacter silvisoli</name>
    <dbReference type="NCBI Taxonomy" id="2293254"/>
    <lineage>
        <taxon>Bacteria</taxon>
        <taxon>Pseudomonadati</taxon>
        <taxon>Pseudomonadota</taxon>
        <taxon>Gammaproteobacteria</taxon>
        <taxon>Lysobacterales</taxon>
        <taxon>Lysobacteraceae</taxon>
        <taxon>Lysobacter</taxon>
    </lineage>
</organism>
<dbReference type="Proteomes" id="UP000264492">
    <property type="component" value="Unassembled WGS sequence"/>
</dbReference>
<dbReference type="OrthoDB" id="3638028at2"/>
<gene>
    <name evidence="1" type="ORF">DX914_07295</name>
</gene>
<evidence type="ECO:0000313" key="2">
    <source>
        <dbReference type="Proteomes" id="UP000264492"/>
    </source>
</evidence>
<reference evidence="1 2" key="1">
    <citation type="submission" date="2018-08" db="EMBL/GenBank/DDBJ databases">
        <title>Lysobacter sp. zong2l5, whole genome shotgun sequence.</title>
        <authorList>
            <person name="Zhang X."/>
            <person name="Feng G."/>
            <person name="Zhu H."/>
        </authorList>
    </citation>
    <scope>NUCLEOTIDE SEQUENCE [LARGE SCALE GENOMIC DNA]</scope>
    <source>
        <strain evidence="2">zong2l5</strain>
    </source>
</reference>
<accession>A0A371K753</accession>
<dbReference type="SUPFAM" id="SSF56112">
    <property type="entry name" value="Protein kinase-like (PK-like)"/>
    <property type="match status" value="1"/>
</dbReference>
<dbReference type="Pfam" id="PF04655">
    <property type="entry name" value="APH_6_hur"/>
    <property type="match status" value="1"/>
</dbReference>